<dbReference type="STRING" id="4540.A0A3L6T1Q1"/>
<comment type="caution">
    <text evidence="1">The sequence shown here is derived from an EMBL/GenBank/DDBJ whole genome shotgun (WGS) entry which is preliminary data.</text>
</comment>
<keyword evidence="2" id="KW-1185">Reference proteome</keyword>
<name>A0A3L6T1Q1_PANMI</name>
<dbReference type="EMBL" id="PQIB02000003">
    <property type="protein sequence ID" value="RLN30660.1"/>
    <property type="molecule type" value="Genomic_DNA"/>
</dbReference>
<accession>A0A3L6T1Q1</accession>
<organism evidence="1 2">
    <name type="scientific">Panicum miliaceum</name>
    <name type="common">Proso millet</name>
    <name type="synonym">Broomcorn millet</name>
    <dbReference type="NCBI Taxonomy" id="4540"/>
    <lineage>
        <taxon>Eukaryota</taxon>
        <taxon>Viridiplantae</taxon>
        <taxon>Streptophyta</taxon>
        <taxon>Embryophyta</taxon>
        <taxon>Tracheophyta</taxon>
        <taxon>Spermatophyta</taxon>
        <taxon>Magnoliopsida</taxon>
        <taxon>Liliopsida</taxon>
        <taxon>Poales</taxon>
        <taxon>Poaceae</taxon>
        <taxon>PACMAD clade</taxon>
        <taxon>Panicoideae</taxon>
        <taxon>Panicodae</taxon>
        <taxon>Paniceae</taxon>
        <taxon>Panicinae</taxon>
        <taxon>Panicum</taxon>
        <taxon>Panicum sect. Panicum</taxon>
    </lineage>
</organism>
<evidence type="ECO:0000313" key="2">
    <source>
        <dbReference type="Proteomes" id="UP000275267"/>
    </source>
</evidence>
<dbReference type="AlphaFoldDB" id="A0A3L6T1Q1"/>
<reference evidence="2" key="1">
    <citation type="journal article" date="2019" name="Nat. Commun.">
        <title>The genome of broomcorn millet.</title>
        <authorList>
            <person name="Zou C."/>
            <person name="Miki D."/>
            <person name="Li D."/>
            <person name="Tang Q."/>
            <person name="Xiao L."/>
            <person name="Rajput S."/>
            <person name="Deng P."/>
            <person name="Jia W."/>
            <person name="Huang R."/>
            <person name="Zhang M."/>
            <person name="Sun Y."/>
            <person name="Hu J."/>
            <person name="Fu X."/>
            <person name="Schnable P.S."/>
            <person name="Li F."/>
            <person name="Zhang H."/>
            <person name="Feng B."/>
            <person name="Zhu X."/>
            <person name="Liu R."/>
            <person name="Schnable J.C."/>
            <person name="Zhu J.-K."/>
            <person name="Zhang H."/>
        </authorList>
    </citation>
    <scope>NUCLEOTIDE SEQUENCE [LARGE SCALE GENOMIC DNA]</scope>
</reference>
<dbReference type="Proteomes" id="UP000275267">
    <property type="component" value="Unassembled WGS sequence"/>
</dbReference>
<gene>
    <name evidence="1" type="ORF">C2845_PM05G37480</name>
</gene>
<evidence type="ECO:0000313" key="1">
    <source>
        <dbReference type="EMBL" id="RLN30660.1"/>
    </source>
</evidence>
<proteinExistence type="predicted"/>
<sequence length="86" mass="9280">MLLAAATATASVKFASKFEESMKDKRAAIRAASTFPESSSAASKGKLDLALKMAGRDDAVPRAQGLRFRFWQHSTQVLLGSSRFSN</sequence>
<protein>
    <submittedName>
        <fullName evidence="1">Uncharacterized protein</fullName>
    </submittedName>
</protein>